<dbReference type="RefSeq" id="WP_248251270.1">
    <property type="nucleotide sequence ID" value="NZ_JAIWJX010000002.1"/>
</dbReference>
<dbReference type="Gene3D" id="2.60.40.1630">
    <property type="entry name" value="bacillus anthracis domain"/>
    <property type="match status" value="1"/>
</dbReference>
<organism evidence="1 2">
    <name type="scientific">Fictibacillus marinisediminis</name>
    <dbReference type="NCBI Taxonomy" id="2878389"/>
    <lineage>
        <taxon>Bacteria</taxon>
        <taxon>Bacillati</taxon>
        <taxon>Bacillota</taxon>
        <taxon>Bacilli</taxon>
        <taxon>Bacillales</taxon>
        <taxon>Fictibacillaceae</taxon>
        <taxon>Fictibacillus</taxon>
    </lineage>
</organism>
<dbReference type="EMBL" id="JAIWJX010000002">
    <property type="protein sequence ID" value="MCK6255446.1"/>
    <property type="molecule type" value="Genomic_DNA"/>
</dbReference>
<protein>
    <submittedName>
        <fullName evidence="1">Uncharacterized protein</fullName>
    </submittedName>
</protein>
<proteinExistence type="predicted"/>
<name>A0A9X2BBI6_9BACL</name>
<gene>
    <name evidence="1" type="ORF">LCY76_02250</name>
</gene>
<keyword evidence="2" id="KW-1185">Reference proteome</keyword>
<accession>A0A9X2BBI6</accession>
<evidence type="ECO:0000313" key="1">
    <source>
        <dbReference type="EMBL" id="MCK6255446.1"/>
    </source>
</evidence>
<dbReference type="AlphaFoldDB" id="A0A9X2BBI6"/>
<evidence type="ECO:0000313" key="2">
    <source>
        <dbReference type="Proteomes" id="UP001139011"/>
    </source>
</evidence>
<comment type="caution">
    <text evidence="1">The sequence shown here is derived from an EMBL/GenBank/DDBJ whole genome shotgun (WGS) entry which is preliminary data.</text>
</comment>
<dbReference type="Proteomes" id="UP001139011">
    <property type="component" value="Unassembled WGS sequence"/>
</dbReference>
<reference evidence="1" key="1">
    <citation type="submission" date="2021-09" db="EMBL/GenBank/DDBJ databases">
        <title>Genome analysis of Fictibacillus sp. KIGAM418 isolated from marine sediment.</title>
        <authorList>
            <person name="Seo M.-J."/>
            <person name="Cho E.-S."/>
            <person name="Hwang C.Y."/>
        </authorList>
    </citation>
    <scope>NUCLEOTIDE SEQUENCE</scope>
    <source>
        <strain evidence="1">KIGAM418</strain>
    </source>
</reference>
<sequence length="87" mass="9583">MIGGIFEEFNDSAGLELARQNAVTELNQAMTKNSLRVKLTSAYFDGNVVSVTGFVNDEVLTAKASSSLIYETVQRYSFKLKKPRSSV</sequence>